<dbReference type="InterPro" id="IPR000253">
    <property type="entry name" value="FHA_dom"/>
</dbReference>
<comment type="caution">
    <text evidence="2">The sequence shown here is derived from an EMBL/GenBank/DDBJ whole genome shotgun (WGS) entry which is preliminary data.</text>
</comment>
<reference evidence="2" key="1">
    <citation type="submission" date="2018-11" db="EMBL/GenBank/DDBJ databases">
        <authorList>
            <person name="Alioto T."/>
            <person name="Alioto T."/>
        </authorList>
    </citation>
    <scope>NUCLEOTIDE SEQUENCE</scope>
</reference>
<gene>
    <name evidence="2" type="ORF">MGAL_10B075992</name>
</gene>
<keyword evidence="3" id="KW-1185">Reference proteome</keyword>
<dbReference type="Pfam" id="PF00498">
    <property type="entry name" value="FHA"/>
    <property type="match status" value="1"/>
</dbReference>
<dbReference type="Proteomes" id="UP000596742">
    <property type="component" value="Unassembled WGS sequence"/>
</dbReference>
<dbReference type="SUPFAM" id="SSF49879">
    <property type="entry name" value="SMAD/FHA domain"/>
    <property type="match status" value="1"/>
</dbReference>
<dbReference type="PANTHER" id="PTHR15715:SF47">
    <property type="entry name" value="FHA DOMAIN-CONTAINING PROTEIN"/>
    <property type="match status" value="1"/>
</dbReference>
<dbReference type="AlphaFoldDB" id="A0A8B6D9V1"/>
<dbReference type="PROSITE" id="PS50006">
    <property type="entry name" value="FHA_DOMAIN"/>
    <property type="match status" value="1"/>
</dbReference>
<proteinExistence type="predicted"/>
<dbReference type="InterPro" id="IPR008984">
    <property type="entry name" value="SMAD_FHA_dom_sf"/>
</dbReference>
<evidence type="ECO:0000259" key="1">
    <source>
        <dbReference type="PROSITE" id="PS50006"/>
    </source>
</evidence>
<dbReference type="EMBL" id="UYJE01002999">
    <property type="protein sequence ID" value="VDI15651.1"/>
    <property type="molecule type" value="Genomic_DNA"/>
</dbReference>
<dbReference type="SMART" id="SM00240">
    <property type="entry name" value="FHA"/>
    <property type="match status" value="1"/>
</dbReference>
<sequence>MNFKHTNSHSNIFAIHGHLQFKLLTRIYFGGDSEFSSEDPETSTDDWGLVDECGQRYLLPKTMLFMGREECDIVVQSQSVDKRHAVITFDHYLNRFKIKDLSTVNGTYVNNIRIQDQEYVTLKHMDSVRLGTDILFIKHMSSFP</sequence>
<name>A0A8B6D9V1_MYTGA</name>
<evidence type="ECO:0000313" key="3">
    <source>
        <dbReference type="Proteomes" id="UP000596742"/>
    </source>
</evidence>
<dbReference type="OrthoDB" id="444265at2759"/>
<feature type="domain" description="FHA" evidence="1">
    <location>
        <begin position="64"/>
        <end position="114"/>
    </location>
</feature>
<accession>A0A8B6D9V1</accession>
<organism evidence="2 3">
    <name type="scientific">Mytilus galloprovincialis</name>
    <name type="common">Mediterranean mussel</name>
    <dbReference type="NCBI Taxonomy" id="29158"/>
    <lineage>
        <taxon>Eukaryota</taxon>
        <taxon>Metazoa</taxon>
        <taxon>Spiralia</taxon>
        <taxon>Lophotrochozoa</taxon>
        <taxon>Mollusca</taxon>
        <taxon>Bivalvia</taxon>
        <taxon>Autobranchia</taxon>
        <taxon>Pteriomorphia</taxon>
        <taxon>Mytilida</taxon>
        <taxon>Mytiloidea</taxon>
        <taxon>Mytilidae</taxon>
        <taxon>Mytilinae</taxon>
        <taxon>Mytilus</taxon>
    </lineage>
</organism>
<dbReference type="InterPro" id="IPR051176">
    <property type="entry name" value="Cent_Immune-Sig_Mod"/>
</dbReference>
<protein>
    <submittedName>
        <fullName evidence="2">Centrosomal protein CEP170</fullName>
    </submittedName>
</protein>
<dbReference type="Gene3D" id="2.60.200.20">
    <property type="match status" value="1"/>
</dbReference>
<evidence type="ECO:0000313" key="2">
    <source>
        <dbReference type="EMBL" id="VDI15651.1"/>
    </source>
</evidence>
<dbReference type="PANTHER" id="PTHR15715">
    <property type="entry name" value="CENTROSOMAL PROTEIN OF 170 KDA"/>
    <property type="match status" value="1"/>
</dbReference>